<accession>A0ABQ9HAU4</accession>
<evidence type="ECO:0000313" key="1">
    <source>
        <dbReference type="EMBL" id="KAJ8881331.1"/>
    </source>
</evidence>
<protein>
    <submittedName>
        <fullName evidence="1">Uncharacterized protein</fullName>
    </submittedName>
</protein>
<organism evidence="1 2">
    <name type="scientific">Dryococelus australis</name>
    <dbReference type="NCBI Taxonomy" id="614101"/>
    <lineage>
        <taxon>Eukaryota</taxon>
        <taxon>Metazoa</taxon>
        <taxon>Ecdysozoa</taxon>
        <taxon>Arthropoda</taxon>
        <taxon>Hexapoda</taxon>
        <taxon>Insecta</taxon>
        <taxon>Pterygota</taxon>
        <taxon>Neoptera</taxon>
        <taxon>Polyneoptera</taxon>
        <taxon>Phasmatodea</taxon>
        <taxon>Verophasmatodea</taxon>
        <taxon>Anareolatae</taxon>
        <taxon>Phasmatidae</taxon>
        <taxon>Eurycanthinae</taxon>
        <taxon>Dryococelus</taxon>
    </lineage>
</organism>
<name>A0ABQ9HAU4_9NEOP</name>
<keyword evidence="2" id="KW-1185">Reference proteome</keyword>
<gene>
    <name evidence="1" type="ORF">PR048_017812</name>
</gene>
<comment type="caution">
    <text evidence="1">The sequence shown here is derived from an EMBL/GenBank/DDBJ whole genome shotgun (WGS) entry which is preliminary data.</text>
</comment>
<dbReference type="Proteomes" id="UP001159363">
    <property type="component" value="Chromosome 5"/>
</dbReference>
<reference evidence="1 2" key="1">
    <citation type="submission" date="2023-02" db="EMBL/GenBank/DDBJ databases">
        <title>LHISI_Scaffold_Assembly.</title>
        <authorList>
            <person name="Stuart O.P."/>
            <person name="Cleave R."/>
            <person name="Magrath M.J.L."/>
            <person name="Mikheyev A.S."/>
        </authorList>
    </citation>
    <scope>NUCLEOTIDE SEQUENCE [LARGE SCALE GENOMIC DNA]</scope>
    <source>
        <strain evidence="1">Daus_M_001</strain>
        <tissue evidence="1">Leg muscle</tissue>
    </source>
</reference>
<dbReference type="EMBL" id="JARBHB010000006">
    <property type="protein sequence ID" value="KAJ8881331.1"/>
    <property type="molecule type" value="Genomic_DNA"/>
</dbReference>
<sequence>MGFGSPRLDMCSLWGRISSAEDKTEQVKLTTEMRIHISQAKSFFERLHEQDPYKLTLYFDHEP</sequence>
<proteinExistence type="predicted"/>
<evidence type="ECO:0000313" key="2">
    <source>
        <dbReference type="Proteomes" id="UP001159363"/>
    </source>
</evidence>